<dbReference type="SUPFAM" id="SSF52091">
    <property type="entry name" value="SpoIIaa-like"/>
    <property type="match status" value="1"/>
</dbReference>
<evidence type="ECO:0000256" key="1">
    <source>
        <dbReference type="SAM" id="Phobius"/>
    </source>
</evidence>
<comment type="caution">
    <text evidence="3">The sequence shown here is derived from an EMBL/GenBank/DDBJ whole genome shotgun (WGS) entry which is preliminary data.</text>
</comment>
<feature type="domain" description="STAS" evidence="2">
    <location>
        <begin position="22"/>
        <end position="116"/>
    </location>
</feature>
<evidence type="ECO:0000313" key="3">
    <source>
        <dbReference type="EMBL" id="NMH96390.1"/>
    </source>
</evidence>
<evidence type="ECO:0000313" key="4">
    <source>
        <dbReference type="Proteomes" id="UP000820669"/>
    </source>
</evidence>
<dbReference type="Gene3D" id="3.30.750.24">
    <property type="entry name" value="STAS domain"/>
    <property type="match status" value="1"/>
</dbReference>
<dbReference type="CDD" id="cd07043">
    <property type="entry name" value="STAS_anti-anti-sigma_factors"/>
    <property type="match status" value="1"/>
</dbReference>
<reference evidence="3 4" key="1">
    <citation type="submission" date="2020-04" db="EMBL/GenBank/DDBJ databases">
        <authorList>
            <person name="Klaysubun C."/>
            <person name="Duangmal K."/>
            <person name="Lipun K."/>
        </authorList>
    </citation>
    <scope>NUCLEOTIDE SEQUENCE [LARGE SCALE GENOMIC DNA]</scope>
    <source>
        <strain evidence="3 4">K10HN5</strain>
    </source>
</reference>
<keyword evidence="1" id="KW-1133">Transmembrane helix</keyword>
<dbReference type="Pfam" id="PF01740">
    <property type="entry name" value="STAS"/>
    <property type="match status" value="1"/>
</dbReference>
<keyword evidence="1" id="KW-0472">Membrane</keyword>
<sequence>MPHLPVGGATPRITVDLLELSPSAAVFTTTGGLDLATEKVFRDALEDAVGRADTIVVDLCGVTFMGSVAVPIIVNVLKGLSTKQAFKLVTGRTADMVLRMLGMNAVLDCFPCRSSL</sequence>
<gene>
    <name evidence="3" type="ORF">HF526_03500</name>
</gene>
<organism evidence="3 4">
    <name type="scientific">Pseudonocardia acidicola</name>
    <dbReference type="NCBI Taxonomy" id="2724939"/>
    <lineage>
        <taxon>Bacteria</taxon>
        <taxon>Bacillati</taxon>
        <taxon>Actinomycetota</taxon>
        <taxon>Actinomycetes</taxon>
        <taxon>Pseudonocardiales</taxon>
        <taxon>Pseudonocardiaceae</taxon>
        <taxon>Pseudonocardia</taxon>
    </lineage>
</organism>
<protein>
    <submittedName>
        <fullName evidence="3">STAS domain-containing protein</fullName>
    </submittedName>
</protein>
<dbReference type="InterPro" id="IPR002645">
    <property type="entry name" value="STAS_dom"/>
</dbReference>
<keyword evidence="4" id="KW-1185">Reference proteome</keyword>
<feature type="transmembrane region" description="Helical" evidence="1">
    <location>
        <begin position="55"/>
        <end position="77"/>
    </location>
</feature>
<dbReference type="PROSITE" id="PS50801">
    <property type="entry name" value="STAS"/>
    <property type="match status" value="1"/>
</dbReference>
<dbReference type="RefSeq" id="WP_169379758.1">
    <property type="nucleotide sequence ID" value="NZ_JAAXLA010000004.1"/>
</dbReference>
<accession>A0ABX1S5K1</accession>
<dbReference type="EMBL" id="JAAXLA010000004">
    <property type="protein sequence ID" value="NMH96390.1"/>
    <property type="molecule type" value="Genomic_DNA"/>
</dbReference>
<evidence type="ECO:0000259" key="2">
    <source>
        <dbReference type="PROSITE" id="PS50801"/>
    </source>
</evidence>
<proteinExistence type="predicted"/>
<keyword evidence="1" id="KW-0812">Transmembrane</keyword>
<dbReference type="Proteomes" id="UP000820669">
    <property type="component" value="Unassembled WGS sequence"/>
</dbReference>
<name>A0ABX1S5K1_9PSEU</name>
<dbReference type="InterPro" id="IPR036513">
    <property type="entry name" value="STAS_dom_sf"/>
</dbReference>